<dbReference type="Proteomes" id="UP001596241">
    <property type="component" value="Unassembled WGS sequence"/>
</dbReference>
<dbReference type="Pfam" id="PF15646">
    <property type="entry name" value="Tox-REase-2"/>
    <property type="match status" value="1"/>
</dbReference>
<evidence type="ECO:0000259" key="3">
    <source>
        <dbReference type="Pfam" id="PF25547"/>
    </source>
</evidence>
<dbReference type="Pfam" id="PF25547">
    <property type="entry name" value="WXG100_2"/>
    <property type="match status" value="1"/>
</dbReference>
<gene>
    <name evidence="4" type="ORF">ACFP3M_04525</name>
</gene>
<comment type="caution">
    <text evidence="4">The sequence shown here is derived from an EMBL/GenBank/DDBJ whole genome shotgun (WGS) entry which is preliminary data.</text>
</comment>
<evidence type="ECO:0000313" key="5">
    <source>
        <dbReference type="Proteomes" id="UP001596241"/>
    </source>
</evidence>
<protein>
    <submittedName>
        <fullName evidence="4">Restriction endonuclease fold toxin-2 domain-containing protein</fullName>
    </submittedName>
</protein>
<sequence length="475" mass="49927">MAGDDAVGHAFAGKYDPEAQKVVNALGEAVAHLGGTANSLYTMAMNYIRTDADVSASMMKPQQLPASADPQCSSEPRAVEIPTAVGRANWAVREITARFWPQGAPDKLRQAARDWQHVGELISRLGLEGDLRARKVTSGSRGKAVDAFANNWSKMFVDCTTTGPLLNTLATACQQLAAACRTYAQKIEDLRKDLEHTAESAAGVAVVGVALTFFTVGASDAVAAGGEAALIAGAGAAAAAMTVEVEAGAELAVLAEAAAVVDSAAARIVIPAATGATMTLVATSAAANTPTPTGGLPPLPRSPNSAFPPLSPAGRQQMHGWMNQMDADGRTSPAVQPTGKKPKIDARRAYQIRVAGSTEYNLYTPVTTDNGREGGMNADGVRAEDGAAIDAKYIGQQKSCRSPLRVGNIDNVPDFVYESTMKSQEDEARRYAEAFKDPRNKVNHLEVITNDEKAAAYYDAMLAAEHVPGETRIEK</sequence>
<organism evidence="4 5">
    <name type="scientific">Streptomyces ramulosus</name>
    <dbReference type="NCBI Taxonomy" id="47762"/>
    <lineage>
        <taxon>Bacteria</taxon>
        <taxon>Bacillati</taxon>
        <taxon>Actinomycetota</taxon>
        <taxon>Actinomycetes</taxon>
        <taxon>Kitasatosporales</taxon>
        <taxon>Streptomycetaceae</taxon>
        <taxon>Streptomyces</taxon>
    </lineage>
</organism>
<evidence type="ECO:0000313" key="4">
    <source>
        <dbReference type="EMBL" id="MFC5892083.1"/>
    </source>
</evidence>
<proteinExistence type="predicted"/>
<evidence type="ECO:0000256" key="1">
    <source>
        <dbReference type="SAM" id="MobiDB-lite"/>
    </source>
</evidence>
<dbReference type="EMBL" id="JBHSPW010000002">
    <property type="protein sequence ID" value="MFC5892083.1"/>
    <property type="molecule type" value="Genomic_DNA"/>
</dbReference>
<name>A0ABW1FCP6_9ACTN</name>
<keyword evidence="4" id="KW-0378">Hydrolase</keyword>
<reference evidence="5" key="1">
    <citation type="journal article" date="2019" name="Int. J. Syst. Evol. Microbiol.">
        <title>The Global Catalogue of Microorganisms (GCM) 10K type strain sequencing project: providing services to taxonomists for standard genome sequencing and annotation.</title>
        <authorList>
            <consortium name="The Broad Institute Genomics Platform"/>
            <consortium name="The Broad Institute Genome Sequencing Center for Infectious Disease"/>
            <person name="Wu L."/>
            <person name="Ma J."/>
        </authorList>
    </citation>
    <scope>NUCLEOTIDE SEQUENCE [LARGE SCALE GENOMIC DNA]</scope>
    <source>
        <strain evidence="5">CGMCC 1.15809</strain>
    </source>
</reference>
<dbReference type="InterPro" id="IPR028906">
    <property type="entry name" value="Tox-REase-2_dom"/>
</dbReference>
<keyword evidence="4" id="KW-0255">Endonuclease</keyword>
<keyword evidence="4" id="KW-0540">Nuclease</keyword>
<dbReference type="RefSeq" id="WP_345087087.1">
    <property type="nucleotide sequence ID" value="NZ_BAAAWG010000013.1"/>
</dbReference>
<keyword evidence="5" id="KW-1185">Reference proteome</keyword>
<dbReference type="InterPro" id="IPR057746">
    <property type="entry name" value="CpnT-like_N"/>
</dbReference>
<dbReference type="GO" id="GO:0004519">
    <property type="term" value="F:endonuclease activity"/>
    <property type="evidence" value="ECO:0007669"/>
    <property type="project" value="UniProtKB-KW"/>
</dbReference>
<accession>A0ABW1FCP6</accession>
<evidence type="ECO:0000259" key="2">
    <source>
        <dbReference type="Pfam" id="PF15646"/>
    </source>
</evidence>
<feature type="region of interest" description="Disordered" evidence="1">
    <location>
        <begin position="287"/>
        <end position="345"/>
    </location>
</feature>
<feature type="domain" description="Tox-REase-2" evidence="2">
    <location>
        <begin position="347"/>
        <end position="468"/>
    </location>
</feature>
<feature type="domain" description="Outer membrane channel protein CpnT-like N-terminal" evidence="3">
    <location>
        <begin position="85"/>
        <end position="222"/>
    </location>
</feature>